<name>A0A5C6EI59_9BACT</name>
<dbReference type="RefSeq" id="WP_146536217.1">
    <property type="nucleotide sequence ID" value="NZ_SJPX01000005.1"/>
</dbReference>
<evidence type="ECO:0000256" key="1">
    <source>
        <dbReference type="SAM" id="Coils"/>
    </source>
</evidence>
<protein>
    <submittedName>
        <fullName evidence="5">Planctomycete cytochrome C</fullName>
    </submittedName>
</protein>
<dbReference type="InterPro" id="IPR011429">
    <property type="entry name" value="Cyt_c_Planctomycete-type"/>
</dbReference>
<organism evidence="5 6">
    <name type="scientific">Rubripirellula reticaptiva</name>
    <dbReference type="NCBI Taxonomy" id="2528013"/>
    <lineage>
        <taxon>Bacteria</taxon>
        <taxon>Pseudomonadati</taxon>
        <taxon>Planctomycetota</taxon>
        <taxon>Planctomycetia</taxon>
        <taxon>Pirellulales</taxon>
        <taxon>Pirellulaceae</taxon>
        <taxon>Rubripirellula</taxon>
    </lineage>
</organism>
<feature type="domain" description="DUF1549" evidence="2">
    <location>
        <begin position="139"/>
        <end position="347"/>
    </location>
</feature>
<evidence type="ECO:0000313" key="6">
    <source>
        <dbReference type="Proteomes" id="UP000317977"/>
    </source>
</evidence>
<proteinExistence type="predicted"/>
<dbReference type="Proteomes" id="UP000317977">
    <property type="component" value="Unassembled WGS sequence"/>
</dbReference>
<dbReference type="Pfam" id="PF07635">
    <property type="entry name" value="PSCyt1"/>
    <property type="match status" value="1"/>
</dbReference>
<reference evidence="5 6" key="1">
    <citation type="submission" date="2019-02" db="EMBL/GenBank/DDBJ databases">
        <title>Deep-cultivation of Planctomycetes and their phenomic and genomic characterization uncovers novel biology.</title>
        <authorList>
            <person name="Wiegand S."/>
            <person name="Jogler M."/>
            <person name="Boedeker C."/>
            <person name="Pinto D."/>
            <person name="Vollmers J."/>
            <person name="Rivas-Marin E."/>
            <person name="Kohn T."/>
            <person name="Peeters S.H."/>
            <person name="Heuer A."/>
            <person name="Rast P."/>
            <person name="Oberbeckmann S."/>
            <person name="Bunk B."/>
            <person name="Jeske O."/>
            <person name="Meyerdierks A."/>
            <person name="Storesund J.E."/>
            <person name="Kallscheuer N."/>
            <person name="Luecker S."/>
            <person name="Lage O.M."/>
            <person name="Pohl T."/>
            <person name="Merkel B.J."/>
            <person name="Hornburger P."/>
            <person name="Mueller R.-W."/>
            <person name="Bruemmer F."/>
            <person name="Labrenz M."/>
            <person name="Spormann A.M."/>
            <person name="Op Den Camp H."/>
            <person name="Overmann J."/>
            <person name="Amann R."/>
            <person name="Jetten M.S.M."/>
            <person name="Mascher T."/>
            <person name="Medema M.H."/>
            <person name="Devos D.P."/>
            <person name="Kaster A.-K."/>
            <person name="Ovreas L."/>
            <person name="Rohde M."/>
            <person name="Galperin M.Y."/>
            <person name="Jogler C."/>
        </authorList>
    </citation>
    <scope>NUCLEOTIDE SEQUENCE [LARGE SCALE GENOMIC DNA]</scope>
    <source>
        <strain evidence="5 6">Poly59</strain>
    </source>
</reference>
<dbReference type="AlphaFoldDB" id="A0A5C6EI59"/>
<evidence type="ECO:0000259" key="2">
    <source>
        <dbReference type="Pfam" id="PF07583"/>
    </source>
</evidence>
<dbReference type="Pfam" id="PF07583">
    <property type="entry name" value="PSCyt2"/>
    <property type="match status" value="1"/>
</dbReference>
<dbReference type="PANTHER" id="PTHR35889:SF3">
    <property type="entry name" value="F-BOX DOMAIN-CONTAINING PROTEIN"/>
    <property type="match status" value="1"/>
</dbReference>
<evidence type="ECO:0000259" key="3">
    <source>
        <dbReference type="Pfam" id="PF07587"/>
    </source>
</evidence>
<evidence type="ECO:0000259" key="4">
    <source>
        <dbReference type="Pfam" id="PF07635"/>
    </source>
</evidence>
<keyword evidence="6" id="KW-1185">Reference proteome</keyword>
<dbReference type="OrthoDB" id="127107at2"/>
<keyword evidence="1" id="KW-0175">Coiled coil</keyword>
<feature type="domain" description="Cytochrome C Planctomycete-type" evidence="4">
    <location>
        <begin position="38"/>
        <end position="90"/>
    </location>
</feature>
<comment type="caution">
    <text evidence="5">The sequence shown here is derived from an EMBL/GenBank/DDBJ whole genome shotgun (WGS) entry which is preliminary data.</text>
</comment>
<accession>A0A5C6EI59</accession>
<feature type="domain" description="DUF1553" evidence="3">
    <location>
        <begin position="659"/>
        <end position="916"/>
    </location>
</feature>
<dbReference type="Pfam" id="PF07587">
    <property type="entry name" value="PSD1"/>
    <property type="match status" value="1"/>
</dbReference>
<dbReference type="PANTHER" id="PTHR35889">
    <property type="entry name" value="CYCLOINULO-OLIGOSACCHARIDE FRUCTANOTRANSFERASE-RELATED"/>
    <property type="match status" value="1"/>
</dbReference>
<feature type="coiled-coil region" evidence="1">
    <location>
        <begin position="583"/>
        <end position="610"/>
    </location>
</feature>
<evidence type="ECO:0000313" key="5">
    <source>
        <dbReference type="EMBL" id="TWU47747.1"/>
    </source>
</evidence>
<dbReference type="InterPro" id="IPR022655">
    <property type="entry name" value="DUF1553"/>
</dbReference>
<dbReference type="EMBL" id="SJPX01000005">
    <property type="protein sequence ID" value="TWU47747.1"/>
    <property type="molecule type" value="Genomic_DNA"/>
</dbReference>
<dbReference type="InterPro" id="IPR011444">
    <property type="entry name" value="DUF1549"/>
</dbReference>
<sequence>MLDRRIFTTFCAIAFGSICHASNVDFGREIRPLLNEHCVACHGGVKKAADISFIHRDEALSVIEPGEPEFSLLIERIITTDPDSIMPPPEHGHPLTSEQIKLFERWIAEGANWQQPWSYEKPIAPATPAVEKADWCDSPIDNFVLQRLEQLSIAPAPDASPAEWLRRATLDLTGIPPTPAQHEAFLASVSSDSKAAYAEKVDELLKSPGFGHRWASVWLDQIRYADSRGLGLDGRREIWKYRDWVIKSLNNDMPFDEFTIKQIAGDLLLNPTIDDRLATAATRLTQTNEEGGTDDEEFRIAAVLDRVSTVWQTWQGITFGCVQCHSHPYDPINHDEFYKFAAFFNNSVDCDLNEEYPLLSVPLDDKDLARAGELDNQIAKLKESIWQSEHAIVSGDESDWWPLDKFTSAANLQTQVKTEVRDGHTEFATLDTLSAGTVITIDATLGDQHQSMSAIRTTFLPRNPETAKADSEWGFMVSHFEATLIAADGTRSAIELARVIGDEPHPLKDPEQSLNAKNNDGFSAYSRIHHARAATFVFKTPVELPAGSHLELKWSNKAQMLGAFPLVTRRGYFDASGNPDLIEQLANDELASLRKDLKRLADERRTIKSSRTPVMAERPENLKRPTHVFIRGLFLTKGEEVTPEIPVAFGQLPADATKDRLALAKWLVSPENPLTSRVAVNRVWARMFGIGLVATEEDFGTSGEAPSHPQLLDYLATEFSTHQGFSMKKLIRSIVLSHTYRQTAAIRPEIQADDPDNRLMARGPRFRMPAEMVRDQALAASGLLTDSFGGKPVFPPIPDGVWKPFSGDKWDTAGPDDPNRYRRSIYTYTKRSIPYPMMSTFDAPSREFCNPRRLRSNTPLQALITLNDVTFVECTEALAKQMEAHGKTIDEKLSYGFLAMTSREPDTSELASLEKLFLQSMKEESSPAEAMTDVASVLMNLDEIMSK</sequence>
<gene>
    <name evidence="5" type="ORF">Poly59_45880</name>
</gene>